<feature type="domain" description="Ppx/GppA phosphatase C-terminal" evidence="3">
    <location>
        <begin position="322"/>
        <end position="467"/>
    </location>
</feature>
<dbReference type="CDD" id="cd24006">
    <property type="entry name" value="ASKHA_NBD_PPX_GppA"/>
    <property type="match status" value="1"/>
</dbReference>
<dbReference type="PANTHER" id="PTHR30005">
    <property type="entry name" value="EXOPOLYPHOSPHATASE"/>
    <property type="match status" value="1"/>
</dbReference>
<proteinExistence type="predicted"/>
<evidence type="ECO:0000256" key="1">
    <source>
        <dbReference type="ARBA" id="ARBA00022801"/>
    </source>
</evidence>
<reference evidence="4" key="2">
    <citation type="submission" date="2020-09" db="EMBL/GenBank/DDBJ databases">
        <authorList>
            <person name="Sun Q."/>
            <person name="Ohkuma M."/>
        </authorList>
    </citation>
    <scope>NUCLEOTIDE SEQUENCE</scope>
    <source>
        <strain evidence="4">JCM 31311</strain>
    </source>
</reference>
<dbReference type="SUPFAM" id="SSF53067">
    <property type="entry name" value="Actin-like ATPase domain"/>
    <property type="match status" value="2"/>
</dbReference>
<dbReference type="Gene3D" id="3.30.420.40">
    <property type="match status" value="1"/>
</dbReference>
<evidence type="ECO:0000259" key="3">
    <source>
        <dbReference type="Pfam" id="PF21447"/>
    </source>
</evidence>
<comment type="caution">
    <text evidence="4">The sequence shown here is derived from an EMBL/GenBank/DDBJ whole genome shotgun (WGS) entry which is preliminary data.</text>
</comment>
<dbReference type="InterPro" id="IPR043129">
    <property type="entry name" value="ATPase_NBD"/>
</dbReference>
<feature type="domain" description="Ppx/GppA phosphatase N-terminal" evidence="2">
    <location>
        <begin position="17"/>
        <end position="310"/>
    </location>
</feature>
<dbReference type="AlphaFoldDB" id="A0A918CK02"/>
<dbReference type="Gene3D" id="3.30.420.150">
    <property type="entry name" value="Exopolyphosphatase. Domain 2"/>
    <property type="match status" value="1"/>
</dbReference>
<dbReference type="InterPro" id="IPR050273">
    <property type="entry name" value="GppA/Ppx_hydrolase"/>
</dbReference>
<evidence type="ECO:0000313" key="4">
    <source>
        <dbReference type="EMBL" id="GGR25404.1"/>
    </source>
</evidence>
<dbReference type="Pfam" id="PF02541">
    <property type="entry name" value="Ppx-GppA"/>
    <property type="match status" value="1"/>
</dbReference>
<dbReference type="SUPFAM" id="SSF109604">
    <property type="entry name" value="HD-domain/PDEase-like"/>
    <property type="match status" value="1"/>
</dbReference>
<dbReference type="InterPro" id="IPR048950">
    <property type="entry name" value="Ppx_GppA_C"/>
</dbReference>
<organism evidence="4 5">
    <name type="scientific">Deinococcus ruber</name>
    <dbReference type="NCBI Taxonomy" id="1848197"/>
    <lineage>
        <taxon>Bacteria</taxon>
        <taxon>Thermotogati</taxon>
        <taxon>Deinococcota</taxon>
        <taxon>Deinococci</taxon>
        <taxon>Deinococcales</taxon>
        <taxon>Deinococcaceae</taxon>
        <taxon>Deinococcus</taxon>
    </lineage>
</organism>
<accession>A0A918CK02</accession>
<dbReference type="InterPro" id="IPR003695">
    <property type="entry name" value="Ppx_GppA_N"/>
</dbReference>
<dbReference type="GO" id="GO:0016462">
    <property type="term" value="F:pyrophosphatase activity"/>
    <property type="evidence" value="ECO:0007669"/>
    <property type="project" value="TreeGrafter"/>
</dbReference>
<protein>
    <submittedName>
        <fullName evidence="4">Exopolyphosphatase</fullName>
    </submittedName>
</protein>
<gene>
    <name evidence="4" type="ORF">GCM10008957_41300</name>
</gene>
<dbReference type="Pfam" id="PF21447">
    <property type="entry name" value="Ppx-GppA_III"/>
    <property type="match status" value="1"/>
</dbReference>
<reference evidence="4" key="1">
    <citation type="journal article" date="2014" name="Int. J. Syst. Evol. Microbiol.">
        <title>Complete genome sequence of Corynebacterium casei LMG S-19264T (=DSM 44701T), isolated from a smear-ripened cheese.</title>
        <authorList>
            <consortium name="US DOE Joint Genome Institute (JGI-PGF)"/>
            <person name="Walter F."/>
            <person name="Albersmeier A."/>
            <person name="Kalinowski J."/>
            <person name="Ruckert C."/>
        </authorList>
    </citation>
    <scope>NUCLEOTIDE SEQUENCE</scope>
    <source>
        <strain evidence="4">JCM 31311</strain>
    </source>
</reference>
<dbReference type="PANTHER" id="PTHR30005:SF0">
    <property type="entry name" value="RETROGRADE REGULATION PROTEIN 2"/>
    <property type="match status" value="1"/>
</dbReference>
<keyword evidence="1" id="KW-0378">Hydrolase</keyword>
<dbReference type="PIRSF" id="PIRSF001267">
    <property type="entry name" value="Pyrophosphatase_GppA_Ppx"/>
    <property type="match status" value="1"/>
</dbReference>
<evidence type="ECO:0000259" key="2">
    <source>
        <dbReference type="Pfam" id="PF02541"/>
    </source>
</evidence>
<dbReference type="InterPro" id="IPR030673">
    <property type="entry name" value="PyroPPase_GppA_Ppx"/>
</dbReference>
<keyword evidence="5" id="KW-1185">Reference proteome</keyword>
<dbReference type="EMBL" id="BMQL01000035">
    <property type="protein sequence ID" value="GGR25404.1"/>
    <property type="molecule type" value="Genomic_DNA"/>
</dbReference>
<dbReference type="Proteomes" id="UP000603865">
    <property type="component" value="Unassembled WGS sequence"/>
</dbReference>
<dbReference type="Gene3D" id="1.10.3210.10">
    <property type="entry name" value="Hypothetical protein af1432"/>
    <property type="match status" value="1"/>
</dbReference>
<sequence>MRVAVADVGTNSTHLLVAEARPGGFLVLDALKDRTRLGECLDAQGNITDEGYTRLSRTLRQFRELAASLGVPELRVYATSAMRGAPNGEEVAQRLQREVGVYPQIISGEREGRLTYLGAAGSVQFGSDNLLLDLGGGSLELVRGDARQAHTVLSLPLGSVRMQLRYLMQEPPRQRDLEALRGYVGGMLEPHLDAFRVREGTRVFGSSGTFETLAEVMLTRSGDKVGSRASEERSINGVLFSTADLGTLIGELRRMTPARRAKVPGLDPRRADIIVAGAVVLHTALELVGAAQVRVSEGALREGMLAEYLLEQERWTSGLSARERSVLELAERFGANLAHARQVSVLSVKLLERLETLEVLPPDPDHTARSLLSAAAALHETGQIVAQSSHHKHSAYLIRHAGLRGYDPAQIELIAQIARYHRRSVPKLSHPDYAALPAAAQKQVCQLAAVLRVADGLDRTHSQSAQILDLTRDGRGWLLRVGGIHELELDGVRQKSDLWAQQFGPLRVEGS</sequence>
<name>A0A918CK02_9DEIO</name>
<evidence type="ECO:0000313" key="5">
    <source>
        <dbReference type="Proteomes" id="UP000603865"/>
    </source>
</evidence>